<dbReference type="PANTHER" id="PTHR43133:SF46">
    <property type="entry name" value="RNA POLYMERASE SIGMA-70 FACTOR ECF SUBFAMILY"/>
    <property type="match status" value="1"/>
</dbReference>
<evidence type="ECO:0000256" key="3">
    <source>
        <dbReference type="ARBA" id="ARBA00023082"/>
    </source>
</evidence>
<evidence type="ECO:0000313" key="8">
    <source>
        <dbReference type="Proteomes" id="UP001172083"/>
    </source>
</evidence>
<dbReference type="RefSeq" id="WP_346757136.1">
    <property type="nucleotide sequence ID" value="NZ_JAUJEB010000001.1"/>
</dbReference>
<dbReference type="InterPro" id="IPR036388">
    <property type="entry name" value="WH-like_DNA-bd_sf"/>
</dbReference>
<accession>A0ABT8L280</accession>
<proteinExistence type="inferred from homology"/>
<keyword evidence="8" id="KW-1185">Reference proteome</keyword>
<dbReference type="Pfam" id="PF04542">
    <property type="entry name" value="Sigma70_r2"/>
    <property type="match status" value="1"/>
</dbReference>
<sequence>MKSQTDLFLENFYYKNADKIFSFALGFLKSKEEAEEAVQDIFVKFWRQRDQIKDIEAYQGYLYKIAKHHLLNCIRKKAKDKIKYYELENNLKSFQSVEGQYIFDELYQQANDAISQLPPRRKQVYELKRNEGLTNRQIAEKMNISETMVEKHWRLAVSTIKDYLQLAEGN</sequence>
<dbReference type="InterPro" id="IPR039425">
    <property type="entry name" value="RNA_pol_sigma-70-like"/>
</dbReference>
<dbReference type="SUPFAM" id="SSF88659">
    <property type="entry name" value="Sigma3 and sigma4 domains of RNA polymerase sigma factors"/>
    <property type="match status" value="1"/>
</dbReference>
<evidence type="ECO:0000259" key="6">
    <source>
        <dbReference type="Pfam" id="PF08281"/>
    </source>
</evidence>
<evidence type="ECO:0000256" key="2">
    <source>
        <dbReference type="ARBA" id="ARBA00023015"/>
    </source>
</evidence>
<dbReference type="InterPro" id="IPR007627">
    <property type="entry name" value="RNA_pol_sigma70_r2"/>
</dbReference>
<reference evidence="7" key="1">
    <citation type="submission" date="2023-06" db="EMBL/GenBank/DDBJ databases">
        <title>Genomic of Agaribacillus aureum.</title>
        <authorList>
            <person name="Wang G."/>
        </authorList>
    </citation>
    <scope>NUCLEOTIDE SEQUENCE</scope>
    <source>
        <strain evidence="7">BMA12</strain>
    </source>
</reference>
<evidence type="ECO:0000259" key="5">
    <source>
        <dbReference type="Pfam" id="PF04542"/>
    </source>
</evidence>
<evidence type="ECO:0000313" key="7">
    <source>
        <dbReference type="EMBL" id="MDN5211808.1"/>
    </source>
</evidence>
<protein>
    <submittedName>
        <fullName evidence="7">Sigma-70 family RNA polymerase sigma factor</fullName>
    </submittedName>
</protein>
<feature type="domain" description="RNA polymerase sigma factor 70 region 4 type 2" evidence="6">
    <location>
        <begin position="110"/>
        <end position="156"/>
    </location>
</feature>
<gene>
    <name evidence="7" type="ORF">QQ020_07090</name>
</gene>
<dbReference type="EMBL" id="JAUJEB010000001">
    <property type="protein sequence ID" value="MDN5211808.1"/>
    <property type="molecule type" value="Genomic_DNA"/>
</dbReference>
<dbReference type="Gene3D" id="1.10.10.10">
    <property type="entry name" value="Winged helix-like DNA-binding domain superfamily/Winged helix DNA-binding domain"/>
    <property type="match status" value="1"/>
</dbReference>
<keyword evidence="4" id="KW-0804">Transcription</keyword>
<comment type="similarity">
    <text evidence="1">Belongs to the sigma-70 factor family. ECF subfamily.</text>
</comment>
<dbReference type="Proteomes" id="UP001172083">
    <property type="component" value="Unassembled WGS sequence"/>
</dbReference>
<dbReference type="InterPro" id="IPR014284">
    <property type="entry name" value="RNA_pol_sigma-70_dom"/>
</dbReference>
<dbReference type="InterPro" id="IPR013325">
    <property type="entry name" value="RNA_pol_sigma_r2"/>
</dbReference>
<dbReference type="Gene3D" id="1.10.1740.10">
    <property type="match status" value="1"/>
</dbReference>
<organism evidence="7 8">
    <name type="scientific">Agaribacillus aureus</name>
    <dbReference type="NCBI Taxonomy" id="3051825"/>
    <lineage>
        <taxon>Bacteria</taxon>
        <taxon>Pseudomonadati</taxon>
        <taxon>Bacteroidota</taxon>
        <taxon>Cytophagia</taxon>
        <taxon>Cytophagales</taxon>
        <taxon>Splendidivirgaceae</taxon>
        <taxon>Agaribacillus</taxon>
    </lineage>
</organism>
<keyword evidence="3" id="KW-0731">Sigma factor</keyword>
<dbReference type="SUPFAM" id="SSF88946">
    <property type="entry name" value="Sigma2 domain of RNA polymerase sigma factors"/>
    <property type="match status" value="1"/>
</dbReference>
<dbReference type="InterPro" id="IPR013324">
    <property type="entry name" value="RNA_pol_sigma_r3/r4-like"/>
</dbReference>
<dbReference type="InterPro" id="IPR013249">
    <property type="entry name" value="RNA_pol_sigma70_r4_t2"/>
</dbReference>
<feature type="domain" description="RNA polymerase sigma-70 region 2" evidence="5">
    <location>
        <begin position="14"/>
        <end position="78"/>
    </location>
</feature>
<name>A0ABT8L280_9BACT</name>
<keyword evidence="2" id="KW-0805">Transcription regulation</keyword>
<evidence type="ECO:0000256" key="4">
    <source>
        <dbReference type="ARBA" id="ARBA00023163"/>
    </source>
</evidence>
<dbReference type="NCBIfam" id="TIGR02937">
    <property type="entry name" value="sigma70-ECF"/>
    <property type="match status" value="1"/>
</dbReference>
<evidence type="ECO:0000256" key="1">
    <source>
        <dbReference type="ARBA" id="ARBA00010641"/>
    </source>
</evidence>
<dbReference type="Pfam" id="PF08281">
    <property type="entry name" value="Sigma70_r4_2"/>
    <property type="match status" value="1"/>
</dbReference>
<comment type="caution">
    <text evidence="7">The sequence shown here is derived from an EMBL/GenBank/DDBJ whole genome shotgun (WGS) entry which is preliminary data.</text>
</comment>
<dbReference type="PANTHER" id="PTHR43133">
    <property type="entry name" value="RNA POLYMERASE ECF-TYPE SIGMA FACTO"/>
    <property type="match status" value="1"/>
</dbReference>